<reference evidence="3" key="2">
    <citation type="submission" date="2004-01" db="EMBL/GenBank/DDBJ databases">
        <title>Oryza sativa nipponbare(GA3) genomic DNA, chromosome 8, BAC clone:B1203H11.</title>
        <authorList>
            <person name="Sasaki T."/>
            <person name="Matsumoto T."/>
            <person name="Katayose Y."/>
        </authorList>
    </citation>
    <scope>NUCLEOTIDE SEQUENCE</scope>
</reference>
<accession>Q6YPF9</accession>
<dbReference type="EMBL" id="AP006723">
    <property type="protein sequence ID" value="BAD10811.1"/>
    <property type="molecule type" value="Genomic_DNA"/>
</dbReference>
<name>Q6YPF9_ORYSJ</name>
<evidence type="ECO:0000313" key="4">
    <source>
        <dbReference type="Proteomes" id="UP000000763"/>
    </source>
</evidence>
<dbReference type="Proteomes" id="UP000000763">
    <property type="component" value="Chromosome 8"/>
</dbReference>
<dbReference type="AlphaFoldDB" id="Q6YPF9"/>
<reference evidence="4" key="4">
    <citation type="journal article" date="2008" name="Nucleic Acids Res.">
        <title>The rice annotation project database (RAP-DB): 2008 update.</title>
        <authorList>
            <consortium name="The rice annotation project (RAP)"/>
        </authorList>
    </citation>
    <scope>GENOME REANNOTATION</scope>
    <source>
        <strain evidence="4">cv. Nipponbare</strain>
    </source>
</reference>
<sequence>MVGKKVGDDHVAHARGSGMGARENAAMWGGNGGMGGCRPGRPKVGDDRGV</sequence>
<feature type="region of interest" description="Disordered" evidence="1">
    <location>
        <begin position="1"/>
        <end position="50"/>
    </location>
</feature>
<evidence type="ECO:0000313" key="3">
    <source>
        <dbReference type="EMBL" id="BAD10811.1"/>
    </source>
</evidence>
<protein>
    <submittedName>
        <fullName evidence="3">Uncharacterized protein</fullName>
    </submittedName>
</protein>
<feature type="compositionally biased region" description="Gly residues" evidence="1">
    <location>
        <begin position="29"/>
        <end position="38"/>
    </location>
</feature>
<feature type="compositionally biased region" description="Basic and acidic residues" evidence="1">
    <location>
        <begin position="1"/>
        <end position="12"/>
    </location>
</feature>
<dbReference type="EMBL" id="AP003925">
    <property type="protein sequence ID" value="BAD09057.1"/>
    <property type="molecule type" value="Genomic_DNA"/>
</dbReference>
<evidence type="ECO:0000313" key="2">
    <source>
        <dbReference type="EMBL" id="BAD09057.1"/>
    </source>
</evidence>
<evidence type="ECO:0000256" key="1">
    <source>
        <dbReference type="SAM" id="MobiDB-lite"/>
    </source>
</evidence>
<reference evidence="2" key="1">
    <citation type="submission" date="2001-07" db="EMBL/GenBank/DDBJ databases">
        <title>Oryza sativa nipponbare(GA3) genomic DNA, chromosome 8, BAC clone:OJ1005_B05.</title>
        <authorList>
            <person name="Sasaki T."/>
            <person name="Matsumoto T."/>
            <person name="Yamamoto K."/>
        </authorList>
    </citation>
    <scope>NUCLEOTIDE SEQUENCE</scope>
</reference>
<organism evidence="3 4">
    <name type="scientific">Oryza sativa subsp. japonica</name>
    <name type="common">Rice</name>
    <dbReference type="NCBI Taxonomy" id="39947"/>
    <lineage>
        <taxon>Eukaryota</taxon>
        <taxon>Viridiplantae</taxon>
        <taxon>Streptophyta</taxon>
        <taxon>Embryophyta</taxon>
        <taxon>Tracheophyta</taxon>
        <taxon>Spermatophyta</taxon>
        <taxon>Magnoliopsida</taxon>
        <taxon>Liliopsida</taxon>
        <taxon>Poales</taxon>
        <taxon>Poaceae</taxon>
        <taxon>BOP clade</taxon>
        <taxon>Oryzoideae</taxon>
        <taxon>Oryzeae</taxon>
        <taxon>Oryzinae</taxon>
        <taxon>Oryza</taxon>
        <taxon>Oryza sativa</taxon>
    </lineage>
</organism>
<proteinExistence type="predicted"/>
<gene>
    <name evidence="3" type="ORF">B1203H11.1</name>
    <name evidence="2" type="ORF">OJ1005_B05.30</name>
</gene>
<reference evidence="4" key="3">
    <citation type="journal article" date="2005" name="Nature">
        <title>The map-based sequence of the rice genome.</title>
        <authorList>
            <consortium name="International rice genome sequencing project (IRGSP)"/>
            <person name="Matsumoto T."/>
            <person name="Wu J."/>
            <person name="Kanamori H."/>
            <person name="Katayose Y."/>
            <person name="Fujisawa M."/>
            <person name="Namiki N."/>
            <person name="Mizuno H."/>
            <person name="Yamamoto K."/>
            <person name="Antonio B.A."/>
            <person name="Baba T."/>
            <person name="Sakata K."/>
            <person name="Nagamura Y."/>
            <person name="Aoki H."/>
            <person name="Arikawa K."/>
            <person name="Arita K."/>
            <person name="Bito T."/>
            <person name="Chiden Y."/>
            <person name="Fujitsuka N."/>
            <person name="Fukunaka R."/>
            <person name="Hamada M."/>
            <person name="Harada C."/>
            <person name="Hayashi A."/>
            <person name="Hijishita S."/>
            <person name="Honda M."/>
            <person name="Hosokawa S."/>
            <person name="Ichikawa Y."/>
            <person name="Idonuma A."/>
            <person name="Iijima M."/>
            <person name="Ikeda M."/>
            <person name="Ikeno M."/>
            <person name="Ito K."/>
            <person name="Ito S."/>
            <person name="Ito T."/>
            <person name="Ito Y."/>
            <person name="Ito Y."/>
            <person name="Iwabuchi A."/>
            <person name="Kamiya K."/>
            <person name="Karasawa W."/>
            <person name="Kurita K."/>
            <person name="Katagiri S."/>
            <person name="Kikuta A."/>
            <person name="Kobayashi H."/>
            <person name="Kobayashi N."/>
            <person name="Machita K."/>
            <person name="Maehara T."/>
            <person name="Masukawa M."/>
            <person name="Mizubayashi T."/>
            <person name="Mukai Y."/>
            <person name="Nagasaki H."/>
            <person name="Nagata Y."/>
            <person name="Naito S."/>
            <person name="Nakashima M."/>
            <person name="Nakama Y."/>
            <person name="Nakamichi Y."/>
            <person name="Nakamura M."/>
            <person name="Meguro A."/>
            <person name="Negishi M."/>
            <person name="Ohta I."/>
            <person name="Ohta T."/>
            <person name="Okamoto M."/>
            <person name="Ono N."/>
            <person name="Saji S."/>
            <person name="Sakaguchi M."/>
            <person name="Sakai K."/>
            <person name="Shibata M."/>
            <person name="Shimokawa T."/>
            <person name="Song J."/>
            <person name="Takazaki Y."/>
            <person name="Terasawa K."/>
            <person name="Tsugane M."/>
            <person name="Tsuji K."/>
            <person name="Ueda S."/>
            <person name="Waki K."/>
            <person name="Yamagata H."/>
            <person name="Yamamoto M."/>
            <person name="Yamamoto S."/>
            <person name="Yamane H."/>
            <person name="Yoshiki S."/>
            <person name="Yoshihara R."/>
            <person name="Yukawa K."/>
            <person name="Zhong H."/>
            <person name="Yano M."/>
            <person name="Yuan Q."/>
            <person name="Ouyang S."/>
            <person name="Liu J."/>
            <person name="Jones K.M."/>
            <person name="Gansberger K."/>
            <person name="Moffat K."/>
            <person name="Hill J."/>
            <person name="Bera J."/>
            <person name="Fadrosh D."/>
            <person name="Jin S."/>
            <person name="Johri S."/>
            <person name="Kim M."/>
            <person name="Overton L."/>
            <person name="Reardon M."/>
            <person name="Tsitrin T."/>
            <person name="Vuong H."/>
            <person name="Weaver B."/>
            <person name="Ciecko A."/>
            <person name="Tallon L."/>
            <person name="Jackson J."/>
            <person name="Pai G."/>
            <person name="Aken S.V."/>
            <person name="Utterback T."/>
            <person name="Reidmuller S."/>
            <person name="Feldblyum T."/>
            <person name="Hsiao J."/>
            <person name="Zismann V."/>
            <person name="Iobst S."/>
            <person name="de Vazeille A.R."/>
            <person name="Buell C.R."/>
            <person name="Ying K."/>
            <person name="Li Y."/>
            <person name="Lu T."/>
            <person name="Huang Y."/>
            <person name="Zhao Q."/>
            <person name="Feng Q."/>
            <person name="Zhang L."/>
            <person name="Zhu J."/>
            <person name="Weng Q."/>
            <person name="Mu J."/>
            <person name="Lu Y."/>
            <person name="Fan D."/>
            <person name="Liu Y."/>
            <person name="Guan J."/>
            <person name="Zhang Y."/>
            <person name="Yu S."/>
            <person name="Liu X."/>
            <person name="Zhang Y."/>
            <person name="Hong G."/>
            <person name="Han B."/>
            <person name="Choisne N."/>
            <person name="Demange N."/>
            <person name="Orjeda G."/>
            <person name="Samain S."/>
            <person name="Cattolico L."/>
            <person name="Pelletier E."/>
            <person name="Couloux A."/>
            <person name="Segurens B."/>
            <person name="Wincker P."/>
            <person name="D'Hont A."/>
            <person name="Scarpelli C."/>
            <person name="Weissenbach J."/>
            <person name="Salanoubat M."/>
            <person name="Quetier F."/>
            <person name="Yu Y."/>
            <person name="Kim H.R."/>
            <person name="Rambo T."/>
            <person name="Currie J."/>
            <person name="Collura K."/>
            <person name="Luo M."/>
            <person name="Yang T."/>
            <person name="Ammiraju J.S.S."/>
            <person name="Engler F."/>
            <person name="Soderlund C."/>
            <person name="Wing R.A."/>
            <person name="Palmer L.E."/>
            <person name="de la Bastide M."/>
            <person name="Spiegel L."/>
            <person name="Nascimento L."/>
            <person name="Zutavern T."/>
            <person name="O'Shaughnessy A."/>
            <person name="Dike S."/>
            <person name="Dedhia N."/>
            <person name="Preston R."/>
            <person name="Balija V."/>
            <person name="McCombie W.R."/>
            <person name="Chow T."/>
            <person name="Chen H."/>
            <person name="Chung M."/>
            <person name="Chen C."/>
            <person name="Shaw J."/>
            <person name="Wu H."/>
            <person name="Hsiao K."/>
            <person name="Chao Y."/>
            <person name="Chu M."/>
            <person name="Cheng C."/>
            <person name="Hour A."/>
            <person name="Lee P."/>
            <person name="Lin S."/>
            <person name="Lin Y."/>
            <person name="Liou J."/>
            <person name="Liu S."/>
            <person name="Hsing Y."/>
            <person name="Raghuvanshi S."/>
            <person name="Mohanty A."/>
            <person name="Bharti A.K."/>
            <person name="Gaur A."/>
            <person name="Gupta V."/>
            <person name="Kumar D."/>
            <person name="Ravi V."/>
            <person name="Vij S."/>
            <person name="Kapur A."/>
            <person name="Khurana P."/>
            <person name="Khurana P."/>
            <person name="Khurana J.P."/>
            <person name="Tyagi A.K."/>
            <person name="Gaikwad K."/>
            <person name="Singh A."/>
            <person name="Dalal V."/>
            <person name="Srivastava S."/>
            <person name="Dixit A."/>
            <person name="Pal A.K."/>
            <person name="Ghazi I.A."/>
            <person name="Yadav M."/>
            <person name="Pandit A."/>
            <person name="Bhargava A."/>
            <person name="Sureshbabu K."/>
            <person name="Batra K."/>
            <person name="Sharma T.R."/>
            <person name="Mohapatra T."/>
            <person name="Singh N.K."/>
            <person name="Messing J."/>
            <person name="Nelson A.B."/>
            <person name="Fuks G."/>
            <person name="Kavchok S."/>
            <person name="Keizer G."/>
            <person name="Linton E."/>
            <person name="Llaca V."/>
            <person name="Song R."/>
            <person name="Tanyolac B."/>
            <person name="Young S."/>
            <person name="Ho-Il K."/>
            <person name="Hahn J.H."/>
            <person name="Sangsakoo G."/>
            <person name="Vanavichit A."/>
            <person name="de Mattos Luiz.A.T."/>
            <person name="Zimmer P.D."/>
            <person name="Malone G."/>
            <person name="Dellagostin O."/>
            <person name="de Oliveira A.C."/>
            <person name="Bevan M."/>
            <person name="Bancroft I."/>
            <person name="Minx P."/>
            <person name="Cordum H."/>
            <person name="Wilson R."/>
            <person name="Cheng Z."/>
            <person name="Jin W."/>
            <person name="Jiang J."/>
            <person name="Leong S.A."/>
            <person name="Iwama H."/>
            <person name="Gojobori T."/>
            <person name="Itoh T."/>
            <person name="Niimura Y."/>
            <person name="Fujii Y."/>
            <person name="Habara T."/>
            <person name="Sakai H."/>
            <person name="Sato Y."/>
            <person name="Wilson G."/>
            <person name="Kumar K."/>
            <person name="McCouch S."/>
            <person name="Juretic N."/>
            <person name="Hoen D."/>
            <person name="Wright S."/>
            <person name="Bruskiewich R."/>
            <person name="Bureau T."/>
            <person name="Miyao A."/>
            <person name="Hirochika H."/>
            <person name="Nishikawa T."/>
            <person name="Kadowaki K."/>
            <person name="Sugiura M."/>
            <person name="Burr B."/>
            <person name="Sasaki T."/>
        </authorList>
    </citation>
    <scope>NUCLEOTIDE SEQUENCE [LARGE SCALE GENOMIC DNA]</scope>
    <source>
        <strain evidence="4">cv. Nipponbare</strain>
    </source>
</reference>